<protein>
    <submittedName>
        <fullName evidence="1">Uncharacterized protein</fullName>
    </submittedName>
</protein>
<dbReference type="KEGG" id="ftj:FTUN_5962"/>
<sequence>MNLRPLGPEPIKRKPAPFLRCDETPTNPGVWINLVVERIPLWRFRFARFDHICSE</sequence>
<name>A0A6M5YZM0_9BACT</name>
<evidence type="ECO:0000313" key="2">
    <source>
        <dbReference type="Proteomes" id="UP000503447"/>
    </source>
</evidence>
<evidence type="ECO:0000313" key="1">
    <source>
        <dbReference type="EMBL" id="QJW98372.1"/>
    </source>
</evidence>
<organism evidence="1 2">
    <name type="scientific">Frigoriglobus tundricola</name>
    <dbReference type="NCBI Taxonomy" id="2774151"/>
    <lineage>
        <taxon>Bacteria</taxon>
        <taxon>Pseudomonadati</taxon>
        <taxon>Planctomycetota</taxon>
        <taxon>Planctomycetia</taxon>
        <taxon>Gemmatales</taxon>
        <taxon>Gemmataceae</taxon>
        <taxon>Frigoriglobus</taxon>
    </lineage>
</organism>
<reference evidence="2" key="1">
    <citation type="submission" date="2020-05" db="EMBL/GenBank/DDBJ databases">
        <title>Frigoriglobus tundricola gen. nov., sp. nov., a psychrotolerant cellulolytic planctomycete of the family Gemmataceae with two divergent copies of 16S rRNA gene.</title>
        <authorList>
            <person name="Kulichevskaya I.S."/>
            <person name="Ivanova A.A."/>
            <person name="Naumoff D.G."/>
            <person name="Beletsky A.V."/>
            <person name="Rijpstra W.I.C."/>
            <person name="Sinninghe Damste J.S."/>
            <person name="Mardanov A.V."/>
            <person name="Ravin N.V."/>
            <person name="Dedysh S.N."/>
        </authorList>
    </citation>
    <scope>NUCLEOTIDE SEQUENCE [LARGE SCALE GENOMIC DNA]</scope>
    <source>
        <strain evidence="2">PL17</strain>
    </source>
</reference>
<proteinExistence type="predicted"/>
<dbReference type="EMBL" id="CP053452">
    <property type="protein sequence ID" value="QJW98372.1"/>
    <property type="molecule type" value="Genomic_DNA"/>
</dbReference>
<keyword evidence="2" id="KW-1185">Reference proteome</keyword>
<dbReference type="AlphaFoldDB" id="A0A6M5YZM0"/>
<accession>A0A6M5YZM0</accession>
<dbReference type="Proteomes" id="UP000503447">
    <property type="component" value="Chromosome"/>
</dbReference>
<gene>
    <name evidence="1" type="ORF">FTUN_5962</name>
</gene>